<proteinExistence type="predicted"/>
<feature type="region of interest" description="Disordered" evidence="1">
    <location>
        <begin position="1"/>
        <end position="84"/>
    </location>
</feature>
<evidence type="ECO:0000256" key="1">
    <source>
        <dbReference type="SAM" id="MobiDB-lite"/>
    </source>
</evidence>
<name>A0A9C6X641_FRAOC</name>
<keyword evidence="2" id="KW-1185">Reference proteome</keyword>
<evidence type="ECO:0000313" key="3">
    <source>
        <dbReference type="RefSeq" id="XP_052129835.1"/>
    </source>
</evidence>
<organism evidence="2 3">
    <name type="scientific">Frankliniella occidentalis</name>
    <name type="common">Western flower thrips</name>
    <name type="synonym">Euthrips occidentalis</name>
    <dbReference type="NCBI Taxonomy" id="133901"/>
    <lineage>
        <taxon>Eukaryota</taxon>
        <taxon>Metazoa</taxon>
        <taxon>Ecdysozoa</taxon>
        <taxon>Arthropoda</taxon>
        <taxon>Hexapoda</taxon>
        <taxon>Insecta</taxon>
        <taxon>Pterygota</taxon>
        <taxon>Neoptera</taxon>
        <taxon>Paraneoptera</taxon>
        <taxon>Thysanoptera</taxon>
        <taxon>Terebrantia</taxon>
        <taxon>Thripoidea</taxon>
        <taxon>Thripidae</taxon>
        <taxon>Frankliniella</taxon>
    </lineage>
</organism>
<dbReference type="GeneID" id="127751016"/>
<reference evidence="3" key="1">
    <citation type="submission" date="2025-08" db="UniProtKB">
        <authorList>
            <consortium name="RefSeq"/>
        </authorList>
    </citation>
    <scope>IDENTIFICATION</scope>
    <source>
        <tissue evidence="3">Whole organism</tissue>
    </source>
</reference>
<dbReference type="AlphaFoldDB" id="A0A9C6X641"/>
<accession>A0A9C6X641</accession>
<dbReference type="KEGG" id="foc:127751016"/>
<sequence length="170" mass="17871">MDRRRREVVPTEGVPGLAGEERENRPLEAAGAVLQVQEEDGSWGSVDQDPGPAHVDADSVASSRTAGSGGPSTAGAGKVAQGAQLRPSKFDCLATKEARAVAAAAAAGDPRPEGGVVDLTDSICVSRGWSRDRLEWECRNRSRWFSDTHAPDADQEGWDLGPGGEPLPED</sequence>
<dbReference type="RefSeq" id="XP_052129835.1">
    <property type="nucleotide sequence ID" value="XM_052273875.1"/>
</dbReference>
<feature type="compositionally biased region" description="Basic and acidic residues" evidence="1">
    <location>
        <begin position="143"/>
        <end position="152"/>
    </location>
</feature>
<evidence type="ECO:0000313" key="2">
    <source>
        <dbReference type="Proteomes" id="UP000504606"/>
    </source>
</evidence>
<dbReference type="Proteomes" id="UP000504606">
    <property type="component" value="Unplaced"/>
</dbReference>
<gene>
    <name evidence="3" type="primary">LOC127751016</name>
</gene>
<protein>
    <submittedName>
        <fullName evidence="3">Uncharacterized protein LOC127751016</fullName>
    </submittedName>
</protein>
<feature type="region of interest" description="Disordered" evidence="1">
    <location>
        <begin position="143"/>
        <end position="170"/>
    </location>
</feature>